<reference evidence="2" key="2">
    <citation type="submission" date="2023-04" db="EMBL/GenBank/DDBJ databases">
        <authorList>
            <person name="Bruccoleri R.E."/>
            <person name="Oakeley E.J."/>
            <person name="Faust A.-M."/>
            <person name="Dessus-Babus S."/>
            <person name="Altorfer M."/>
            <person name="Burckhardt D."/>
            <person name="Oertli M."/>
            <person name="Naumann U."/>
            <person name="Petersen F."/>
            <person name="Wong J."/>
        </authorList>
    </citation>
    <scope>NUCLEOTIDE SEQUENCE</scope>
    <source>
        <strain evidence="2">GSM-AAB239-AS_SAM_17_03QT</strain>
        <tissue evidence="2">Leaf</tissue>
    </source>
</reference>
<dbReference type="Proteomes" id="UP001140949">
    <property type="component" value="Unassembled WGS sequence"/>
</dbReference>
<name>A0AAX6H2N8_IRIPA</name>
<dbReference type="EMBL" id="JANAVB010013598">
    <property type="protein sequence ID" value="KAJ6835024.1"/>
    <property type="molecule type" value="Genomic_DNA"/>
</dbReference>
<accession>A0AAX6H2N8</accession>
<evidence type="ECO:0000313" key="2">
    <source>
        <dbReference type="EMBL" id="KAJ6835024.1"/>
    </source>
</evidence>
<comment type="caution">
    <text evidence="2">The sequence shown here is derived from an EMBL/GenBank/DDBJ whole genome shotgun (WGS) entry which is preliminary data.</text>
</comment>
<gene>
    <name evidence="2" type="ORF">M6B38_123475</name>
</gene>
<protein>
    <submittedName>
        <fullName evidence="2">Uncharacterized protein</fullName>
    </submittedName>
</protein>
<proteinExistence type="predicted"/>
<reference evidence="2" key="1">
    <citation type="journal article" date="2023" name="GigaByte">
        <title>Genome assembly of the bearded iris, Iris pallida Lam.</title>
        <authorList>
            <person name="Bruccoleri R.E."/>
            <person name="Oakeley E.J."/>
            <person name="Faust A.M.E."/>
            <person name="Altorfer M."/>
            <person name="Dessus-Babus S."/>
            <person name="Burckhardt D."/>
            <person name="Oertli M."/>
            <person name="Naumann U."/>
            <person name="Petersen F."/>
            <person name="Wong J."/>
        </authorList>
    </citation>
    <scope>NUCLEOTIDE SEQUENCE</scope>
    <source>
        <strain evidence="2">GSM-AAB239-AS_SAM_17_03QT</strain>
    </source>
</reference>
<keyword evidence="3" id="KW-1185">Reference proteome</keyword>
<feature type="region of interest" description="Disordered" evidence="1">
    <location>
        <begin position="68"/>
        <end position="114"/>
    </location>
</feature>
<evidence type="ECO:0000313" key="3">
    <source>
        <dbReference type="Proteomes" id="UP001140949"/>
    </source>
</evidence>
<organism evidence="2 3">
    <name type="scientific">Iris pallida</name>
    <name type="common">Sweet iris</name>
    <dbReference type="NCBI Taxonomy" id="29817"/>
    <lineage>
        <taxon>Eukaryota</taxon>
        <taxon>Viridiplantae</taxon>
        <taxon>Streptophyta</taxon>
        <taxon>Embryophyta</taxon>
        <taxon>Tracheophyta</taxon>
        <taxon>Spermatophyta</taxon>
        <taxon>Magnoliopsida</taxon>
        <taxon>Liliopsida</taxon>
        <taxon>Asparagales</taxon>
        <taxon>Iridaceae</taxon>
        <taxon>Iridoideae</taxon>
        <taxon>Irideae</taxon>
        <taxon>Iris</taxon>
    </lineage>
</organism>
<sequence length="281" mass="29597">MPSLLDGDRRSISAKAAQARRDSCSAEARVLSAAEGTGACWASGERLGAEERARRWHGTGRWLALVRTPSGGGRAERGSVTGGGEGRARRRGLGQRRSAPGWGGSMAKSSLGGGAGRSTVAGLGLRQRARQISTNAGLRRGVGDGFGLYLVTLWNKMGWTRTHGSGHGGICGGHRHLDTKLCWLCWLRRGDGGDDDDDGGCSARVWAWASGGGGDDIVVVDWSGDGTGVADGGACPDQARATRSQPVAIDWSQDRRHGGRKQGAAREGYSYETDDTYILYI</sequence>
<evidence type="ECO:0000256" key="1">
    <source>
        <dbReference type="SAM" id="MobiDB-lite"/>
    </source>
</evidence>
<dbReference type="AlphaFoldDB" id="A0AAX6H2N8"/>